<evidence type="ECO:0000256" key="1">
    <source>
        <dbReference type="ARBA" id="ARBA00004141"/>
    </source>
</evidence>
<proteinExistence type="predicted"/>
<dbReference type="RefSeq" id="WP_230825024.1">
    <property type="nucleotide sequence ID" value="NZ_CAACYD010000007.1"/>
</dbReference>
<keyword evidence="2 6" id="KW-0812">Transmembrane</keyword>
<keyword evidence="3 6" id="KW-1133">Transmembrane helix</keyword>
<comment type="subcellular location">
    <subcellularLocation>
        <location evidence="1">Membrane</location>
        <topology evidence="1">Multi-pass membrane protein</topology>
    </subcellularLocation>
</comment>
<evidence type="ECO:0000256" key="2">
    <source>
        <dbReference type="ARBA" id="ARBA00022692"/>
    </source>
</evidence>
<evidence type="ECO:0000256" key="5">
    <source>
        <dbReference type="SAM" id="MobiDB-lite"/>
    </source>
</evidence>
<evidence type="ECO:0000313" key="7">
    <source>
        <dbReference type="EMBL" id="VFA89191.1"/>
    </source>
</evidence>
<evidence type="ECO:0000256" key="3">
    <source>
        <dbReference type="ARBA" id="ARBA00022989"/>
    </source>
</evidence>
<evidence type="ECO:0000256" key="6">
    <source>
        <dbReference type="SAM" id="Phobius"/>
    </source>
</evidence>
<feature type="transmembrane region" description="Helical" evidence="6">
    <location>
        <begin position="122"/>
        <end position="142"/>
    </location>
</feature>
<name>A0ABD7V4U0_9ACTN</name>
<evidence type="ECO:0008006" key="9">
    <source>
        <dbReference type="Google" id="ProtNLM"/>
    </source>
</evidence>
<accession>A0ABD7V4U0</accession>
<reference evidence="7 8" key="1">
    <citation type="submission" date="2019-02" db="EMBL/GenBank/DDBJ databases">
        <authorList>
            <consortium name="Pathogen Informatics"/>
        </authorList>
    </citation>
    <scope>NUCLEOTIDE SEQUENCE [LARGE SCALE GENOMIC DNA]</scope>
    <source>
        <strain evidence="7 8">3012STDY6756503</strain>
    </source>
</reference>
<keyword evidence="4 6" id="KW-0472">Membrane</keyword>
<evidence type="ECO:0000313" key="8">
    <source>
        <dbReference type="Proteomes" id="UP000360750"/>
    </source>
</evidence>
<feature type="transmembrane region" description="Helical" evidence="6">
    <location>
        <begin position="36"/>
        <end position="54"/>
    </location>
</feature>
<evidence type="ECO:0000256" key="4">
    <source>
        <dbReference type="ARBA" id="ARBA00023136"/>
    </source>
</evidence>
<feature type="transmembrane region" description="Helical" evidence="6">
    <location>
        <begin position="74"/>
        <end position="93"/>
    </location>
</feature>
<sequence length="155" mass="16084">MTLENRTESGATEPDATAPTVGGDSPATGGRNLRRIAGIVISVLVGAFLAFDVVGKLTRPQAVVDGTAELGFPGYQAVVMGVVLLTCLVVYAIPRTAVLGALGITAYLGGAVTANMRIEAPLFSSILFAVYLGVLMWIGLVLRRPELLKVAGLSR</sequence>
<gene>
    <name evidence="7" type="ORF">NCTC8139_02753</name>
</gene>
<dbReference type="Proteomes" id="UP000360750">
    <property type="component" value="Unassembled WGS sequence"/>
</dbReference>
<comment type="caution">
    <text evidence="7">The sequence shown here is derived from an EMBL/GenBank/DDBJ whole genome shotgun (WGS) entry which is preliminary data.</text>
</comment>
<dbReference type="AlphaFoldDB" id="A0ABD7V4U0"/>
<dbReference type="GeneID" id="60750744"/>
<protein>
    <recommendedName>
        <fullName evidence="9">DoxX family protein</fullName>
    </recommendedName>
</protein>
<dbReference type="Pfam" id="PF13564">
    <property type="entry name" value="DoxX_2"/>
    <property type="match status" value="1"/>
</dbReference>
<dbReference type="InterPro" id="IPR032808">
    <property type="entry name" value="DoxX"/>
</dbReference>
<feature type="region of interest" description="Disordered" evidence="5">
    <location>
        <begin position="1"/>
        <end position="29"/>
    </location>
</feature>
<dbReference type="GO" id="GO:0016020">
    <property type="term" value="C:membrane"/>
    <property type="evidence" value="ECO:0007669"/>
    <property type="project" value="UniProtKB-SubCell"/>
</dbReference>
<dbReference type="EMBL" id="CAACYD010000007">
    <property type="protein sequence ID" value="VFA89191.1"/>
    <property type="molecule type" value="Genomic_DNA"/>
</dbReference>
<feature type="transmembrane region" description="Helical" evidence="6">
    <location>
        <begin position="98"/>
        <end position="116"/>
    </location>
</feature>
<organism evidence="7 8">
    <name type="scientific">Gordonia paraffinivorans</name>
    <dbReference type="NCBI Taxonomy" id="175628"/>
    <lineage>
        <taxon>Bacteria</taxon>
        <taxon>Bacillati</taxon>
        <taxon>Actinomycetota</taxon>
        <taxon>Actinomycetes</taxon>
        <taxon>Mycobacteriales</taxon>
        <taxon>Gordoniaceae</taxon>
        <taxon>Gordonia</taxon>
    </lineage>
</organism>